<evidence type="ECO:0000256" key="4">
    <source>
        <dbReference type="ARBA" id="ARBA00022989"/>
    </source>
</evidence>
<keyword evidence="2 7" id="KW-0808">Transferase</keyword>
<keyword evidence="5 7" id="KW-0472">Membrane</keyword>
<dbReference type="PROSITE" id="PS50216">
    <property type="entry name" value="DHHC"/>
    <property type="match status" value="1"/>
</dbReference>
<evidence type="ECO:0000256" key="1">
    <source>
        <dbReference type="ARBA" id="ARBA00004141"/>
    </source>
</evidence>
<feature type="region of interest" description="Disordered" evidence="8">
    <location>
        <begin position="266"/>
        <end position="318"/>
    </location>
</feature>
<keyword evidence="4 7" id="KW-1133">Transmembrane helix</keyword>
<comment type="subcellular location">
    <subcellularLocation>
        <location evidence="1">Membrane</location>
        <topology evidence="1">Multi-pass membrane protein</topology>
    </subcellularLocation>
</comment>
<dbReference type="Pfam" id="PF01529">
    <property type="entry name" value="DHHC"/>
    <property type="match status" value="1"/>
</dbReference>
<comment type="similarity">
    <text evidence="7">Belongs to the DHHC palmitoyltransferase family.</text>
</comment>
<dbReference type="GO" id="GO:0006612">
    <property type="term" value="P:protein targeting to membrane"/>
    <property type="evidence" value="ECO:0007669"/>
    <property type="project" value="TreeGrafter"/>
</dbReference>
<evidence type="ECO:0000256" key="6">
    <source>
        <dbReference type="ARBA" id="ARBA00023315"/>
    </source>
</evidence>
<proteinExistence type="inferred from homology"/>
<keyword evidence="6 7" id="KW-0012">Acyltransferase</keyword>
<evidence type="ECO:0000313" key="11">
    <source>
        <dbReference type="Proteomes" id="UP001249851"/>
    </source>
</evidence>
<keyword evidence="11" id="KW-1185">Reference proteome</keyword>
<comment type="domain">
    <text evidence="7">The DHHC domain is required for palmitoyltransferase activity.</text>
</comment>
<evidence type="ECO:0000313" key="10">
    <source>
        <dbReference type="EMBL" id="KAK2554364.1"/>
    </source>
</evidence>
<dbReference type="PANTHER" id="PTHR22883:SF203">
    <property type="entry name" value="PALMITOYLTRANSFERASE"/>
    <property type="match status" value="1"/>
</dbReference>
<dbReference type="GO" id="GO:0005783">
    <property type="term" value="C:endoplasmic reticulum"/>
    <property type="evidence" value="ECO:0007669"/>
    <property type="project" value="TreeGrafter"/>
</dbReference>
<feature type="compositionally biased region" description="Basic and acidic residues" evidence="8">
    <location>
        <begin position="297"/>
        <end position="311"/>
    </location>
</feature>
<comment type="catalytic activity">
    <reaction evidence="7">
        <text>L-cysteinyl-[protein] + hexadecanoyl-CoA = S-hexadecanoyl-L-cysteinyl-[protein] + CoA</text>
        <dbReference type="Rhea" id="RHEA:36683"/>
        <dbReference type="Rhea" id="RHEA-COMP:10131"/>
        <dbReference type="Rhea" id="RHEA-COMP:11032"/>
        <dbReference type="ChEBI" id="CHEBI:29950"/>
        <dbReference type="ChEBI" id="CHEBI:57287"/>
        <dbReference type="ChEBI" id="CHEBI:57379"/>
        <dbReference type="ChEBI" id="CHEBI:74151"/>
        <dbReference type="EC" id="2.3.1.225"/>
    </reaction>
</comment>
<dbReference type="Proteomes" id="UP001249851">
    <property type="component" value="Unassembled WGS sequence"/>
</dbReference>
<evidence type="ECO:0000256" key="7">
    <source>
        <dbReference type="RuleBase" id="RU079119"/>
    </source>
</evidence>
<name>A0AAD9Q4G2_ACRCE</name>
<keyword evidence="3 7" id="KW-0812">Transmembrane</keyword>
<feature type="transmembrane region" description="Helical" evidence="7">
    <location>
        <begin position="40"/>
        <end position="61"/>
    </location>
</feature>
<comment type="caution">
    <text evidence="10">The sequence shown here is derived from an EMBL/GenBank/DDBJ whole genome shotgun (WGS) entry which is preliminary data.</text>
</comment>
<dbReference type="PANTHER" id="PTHR22883">
    <property type="entry name" value="ZINC FINGER DHHC DOMAIN CONTAINING PROTEIN"/>
    <property type="match status" value="1"/>
</dbReference>
<feature type="domain" description="Palmitoyltransferase DHHC" evidence="9">
    <location>
        <begin position="120"/>
        <end position="256"/>
    </location>
</feature>
<dbReference type="AlphaFoldDB" id="A0AAD9Q4G2"/>
<accession>A0AAD9Q4G2</accession>
<evidence type="ECO:0000256" key="3">
    <source>
        <dbReference type="ARBA" id="ARBA00022692"/>
    </source>
</evidence>
<sequence length="521" mass="57750">MTPVHGADGTATSSRASSSAVLNQRERINGWSWPPHPLQFVAWFFLIFFSVFYFGVIVFYLPEHWQAAGIIIPGGFCGIHITYHILALTIDPADPNIRGGSKKGKGLFDRSKHRHVIVNSHCHICQTDVGSKSKHCSVCNKCVSDFDHHCKWLNNCVGGQNYRLFIGCISSAFVLALLVFIVTLYIFVIYFTSKDELKSLTDGKLKLFAAVPKDVIFITFLGIMLGLLLLTIALLGHLLGFHIYLMYHKMSTYEFVVSSRDRRSESPDVEAGAKSPANKKRFKNKVKPEQGTEESPEPARIEISDHERTSEDSLPNETTVKFINEVSSKVAAKQSKSNYDQETLQQQDSIAGATPGIQQYPSHWSPECDATSEESLKAISPSTSPGILLHQPGGRFGVVASTQQNFANSSSQYGDYTSSAQRKSTTVTFHAETEEIFPSPRRAKTKKACRSEDTETLNSGDHELNSMNSEGVARQGLSTGDSSTAKKKKKKKNKRKTTTDTLRPIVARRPLPQLKLDEAIS</sequence>
<evidence type="ECO:0000259" key="9">
    <source>
        <dbReference type="Pfam" id="PF01529"/>
    </source>
</evidence>
<dbReference type="GO" id="GO:0019706">
    <property type="term" value="F:protein-cysteine S-palmitoyltransferase activity"/>
    <property type="evidence" value="ECO:0007669"/>
    <property type="project" value="UniProtKB-EC"/>
</dbReference>
<feature type="region of interest" description="Disordered" evidence="8">
    <location>
        <begin position="354"/>
        <end position="393"/>
    </location>
</feature>
<dbReference type="EC" id="2.3.1.225" evidence="7"/>
<gene>
    <name evidence="10" type="ORF">P5673_024065</name>
</gene>
<dbReference type="InterPro" id="IPR001594">
    <property type="entry name" value="Palmitoyltrfase_DHHC"/>
</dbReference>
<dbReference type="GO" id="GO:0005794">
    <property type="term" value="C:Golgi apparatus"/>
    <property type="evidence" value="ECO:0007669"/>
    <property type="project" value="TreeGrafter"/>
</dbReference>
<reference evidence="10" key="1">
    <citation type="journal article" date="2023" name="G3 (Bethesda)">
        <title>Whole genome assembly and annotation of the endangered Caribbean coral Acropora cervicornis.</title>
        <authorList>
            <person name="Selwyn J.D."/>
            <person name="Vollmer S.V."/>
        </authorList>
    </citation>
    <scope>NUCLEOTIDE SEQUENCE</scope>
    <source>
        <strain evidence="10">K2</strain>
    </source>
</reference>
<dbReference type="InterPro" id="IPR039859">
    <property type="entry name" value="PFA4/ZDH16/20/ERF2-like"/>
</dbReference>
<feature type="compositionally biased region" description="Basic residues" evidence="8">
    <location>
        <begin position="485"/>
        <end position="496"/>
    </location>
</feature>
<evidence type="ECO:0000256" key="2">
    <source>
        <dbReference type="ARBA" id="ARBA00022679"/>
    </source>
</evidence>
<reference evidence="10" key="2">
    <citation type="journal article" date="2023" name="Science">
        <title>Genomic signatures of disease resistance in endangered staghorn corals.</title>
        <authorList>
            <person name="Vollmer S.V."/>
            <person name="Selwyn J.D."/>
            <person name="Despard B.A."/>
            <person name="Roesel C.L."/>
        </authorList>
    </citation>
    <scope>NUCLEOTIDE SEQUENCE</scope>
    <source>
        <strain evidence="10">K2</strain>
    </source>
</reference>
<dbReference type="EMBL" id="JARQWQ010000070">
    <property type="protein sequence ID" value="KAK2554364.1"/>
    <property type="molecule type" value="Genomic_DNA"/>
</dbReference>
<feature type="transmembrane region" description="Helical" evidence="7">
    <location>
        <begin position="164"/>
        <end position="191"/>
    </location>
</feature>
<evidence type="ECO:0000256" key="5">
    <source>
        <dbReference type="ARBA" id="ARBA00023136"/>
    </source>
</evidence>
<organism evidence="10 11">
    <name type="scientific">Acropora cervicornis</name>
    <name type="common">Staghorn coral</name>
    <dbReference type="NCBI Taxonomy" id="6130"/>
    <lineage>
        <taxon>Eukaryota</taxon>
        <taxon>Metazoa</taxon>
        <taxon>Cnidaria</taxon>
        <taxon>Anthozoa</taxon>
        <taxon>Hexacorallia</taxon>
        <taxon>Scleractinia</taxon>
        <taxon>Astrocoeniina</taxon>
        <taxon>Acroporidae</taxon>
        <taxon>Acropora</taxon>
    </lineage>
</organism>
<dbReference type="GO" id="GO:0016020">
    <property type="term" value="C:membrane"/>
    <property type="evidence" value="ECO:0007669"/>
    <property type="project" value="UniProtKB-SubCell"/>
</dbReference>
<protein>
    <recommendedName>
        <fullName evidence="7">Palmitoyltransferase</fullName>
        <ecNumber evidence="7">2.3.1.225</ecNumber>
    </recommendedName>
</protein>
<evidence type="ECO:0000256" key="8">
    <source>
        <dbReference type="SAM" id="MobiDB-lite"/>
    </source>
</evidence>
<feature type="transmembrane region" description="Helical" evidence="7">
    <location>
        <begin position="215"/>
        <end position="241"/>
    </location>
</feature>
<feature type="region of interest" description="Disordered" evidence="8">
    <location>
        <begin position="429"/>
        <end position="521"/>
    </location>
</feature>